<gene>
    <name evidence="2" type="primary">BXL6</name>
    <name evidence="2" type="ORF">SNAT2548_LOCUS30285</name>
</gene>
<feature type="region of interest" description="Disordered" evidence="1">
    <location>
        <begin position="317"/>
        <end position="354"/>
    </location>
</feature>
<dbReference type="Proteomes" id="UP000604046">
    <property type="component" value="Unassembled WGS sequence"/>
</dbReference>
<name>A0A812TKK2_9DINO</name>
<proteinExistence type="predicted"/>
<evidence type="ECO:0000313" key="2">
    <source>
        <dbReference type="EMBL" id="CAE7540116.1"/>
    </source>
</evidence>
<dbReference type="AlphaFoldDB" id="A0A812TKK2"/>
<comment type="caution">
    <text evidence="2">The sequence shown here is derived from an EMBL/GenBank/DDBJ whole genome shotgun (WGS) entry which is preliminary data.</text>
</comment>
<protein>
    <submittedName>
        <fullName evidence="2">BXL6 protein</fullName>
    </submittedName>
</protein>
<reference evidence="2" key="1">
    <citation type="submission" date="2021-02" db="EMBL/GenBank/DDBJ databases">
        <authorList>
            <person name="Dougan E. K."/>
            <person name="Rhodes N."/>
            <person name="Thang M."/>
            <person name="Chan C."/>
        </authorList>
    </citation>
    <scope>NUCLEOTIDE SEQUENCE</scope>
</reference>
<sequence length="443" mass="48132">MRTPGRRLTHSRDSAEDFQAEEAPIDEPRPSARDAQRPCVLLDRASLWGAVSRFGRSPRCSDSDSEVEAEVPASFKEEPVWETRTQEYGLEDPKELAFDLSPSFCSSLGADPGSNQETAEDFESHSALQAEPESHEQHRGQALPMCVEQPSYTPSKPEGGDLASAVDMLVSQPRYAFQSPDDAQAACEVEAETDAAPERPGPIIPETDMPMPAFRGRNADRSIQSIRGEMPDLHLHGDAFVLSNPLRDEMSAPHCMFGRSHVNILARPEFLHGPYRIRRSESAPNFMVLIGRGNCVAKPAKGAGATMEPARISGASAASRSSSLWDVDSTQSLSPRAQPAPPAAQDPPARASCARDAQVELELAHEAIEHDPECLELPREEASPNSLSPMDLRLLDEACEASPSSSASPPPRRCFACMPWRATGTSKKPDSTRTPRKAGCCRS</sequence>
<feature type="region of interest" description="Disordered" evidence="1">
    <location>
        <begin position="422"/>
        <end position="443"/>
    </location>
</feature>
<accession>A0A812TKK2</accession>
<dbReference type="OrthoDB" id="47059at2759"/>
<feature type="compositionally biased region" description="Basic and acidic residues" evidence="1">
    <location>
        <begin position="26"/>
        <end position="36"/>
    </location>
</feature>
<organism evidence="2 3">
    <name type="scientific">Symbiodinium natans</name>
    <dbReference type="NCBI Taxonomy" id="878477"/>
    <lineage>
        <taxon>Eukaryota</taxon>
        <taxon>Sar</taxon>
        <taxon>Alveolata</taxon>
        <taxon>Dinophyceae</taxon>
        <taxon>Suessiales</taxon>
        <taxon>Symbiodiniaceae</taxon>
        <taxon>Symbiodinium</taxon>
    </lineage>
</organism>
<dbReference type="EMBL" id="CAJNDS010002600">
    <property type="protein sequence ID" value="CAE7540116.1"/>
    <property type="molecule type" value="Genomic_DNA"/>
</dbReference>
<feature type="region of interest" description="Disordered" evidence="1">
    <location>
        <begin position="109"/>
        <end position="140"/>
    </location>
</feature>
<feature type="region of interest" description="Disordered" evidence="1">
    <location>
        <begin position="193"/>
        <end position="213"/>
    </location>
</feature>
<keyword evidence="3" id="KW-1185">Reference proteome</keyword>
<evidence type="ECO:0000256" key="1">
    <source>
        <dbReference type="SAM" id="MobiDB-lite"/>
    </source>
</evidence>
<feature type="region of interest" description="Disordered" evidence="1">
    <location>
        <begin position="1"/>
        <end position="37"/>
    </location>
</feature>
<evidence type="ECO:0000313" key="3">
    <source>
        <dbReference type="Proteomes" id="UP000604046"/>
    </source>
</evidence>
<feature type="compositionally biased region" description="Acidic residues" evidence="1">
    <location>
        <begin position="16"/>
        <end position="25"/>
    </location>
</feature>
<feature type="region of interest" description="Disordered" evidence="1">
    <location>
        <begin position="55"/>
        <end position="74"/>
    </location>
</feature>